<dbReference type="InterPro" id="IPR029264">
    <property type="entry name" value="ARF7EP_C"/>
</dbReference>
<dbReference type="RefSeq" id="XP_017779707.1">
    <property type="nucleotide sequence ID" value="XM_017924218.1"/>
</dbReference>
<gene>
    <name evidence="3" type="primary">LOC108564997</name>
</gene>
<sequence>MEILRRTENENSIATIEYLSINNVTSSNDNMPICMESSRLQVCDVMDSKSNLCISKEDPLCKFTNAEEDNNHCPEEASKVVEDNDYYQGEVTKRMEKDVSNVMVKEKPFFIPNEKMLIDMGLYEWLEEDDELCDCMEIECNGCFETCKECGSTKCNLNCKISDSIKVISEI</sequence>
<evidence type="ECO:0000313" key="3">
    <source>
        <dbReference type="RefSeq" id="XP_017779707.1"/>
    </source>
</evidence>
<evidence type="ECO:0000259" key="1">
    <source>
        <dbReference type="Pfam" id="PF14949"/>
    </source>
</evidence>
<organism evidence="2 3">
    <name type="scientific">Nicrophorus vespilloides</name>
    <name type="common">Boreal carrion beetle</name>
    <dbReference type="NCBI Taxonomy" id="110193"/>
    <lineage>
        <taxon>Eukaryota</taxon>
        <taxon>Metazoa</taxon>
        <taxon>Ecdysozoa</taxon>
        <taxon>Arthropoda</taxon>
        <taxon>Hexapoda</taxon>
        <taxon>Insecta</taxon>
        <taxon>Pterygota</taxon>
        <taxon>Neoptera</taxon>
        <taxon>Endopterygota</taxon>
        <taxon>Coleoptera</taxon>
        <taxon>Polyphaga</taxon>
        <taxon>Staphyliniformia</taxon>
        <taxon>Silphidae</taxon>
        <taxon>Nicrophorinae</taxon>
        <taxon>Nicrophorus</taxon>
    </lineage>
</organism>
<keyword evidence="2" id="KW-1185">Reference proteome</keyword>
<dbReference type="GeneID" id="108564997"/>
<accession>A0ABM1MYQ7</accession>
<reference evidence="3" key="1">
    <citation type="submission" date="2025-08" db="UniProtKB">
        <authorList>
            <consortium name="RefSeq"/>
        </authorList>
    </citation>
    <scope>IDENTIFICATION</scope>
    <source>
        <tissue evidence="3">Whole Larva</tissue>
    </source>
</reference>
<evidence type="ECO:0000313" key="2">
    <source>
        <dbReference type="Proteomes" id="UP000695000"/>
    </source>
</evidence>
<feature type="domain" description="ARF7 effector protein C-terminal" evidence="1">
    <location>
        <begin position="92"/>
        <end position="162"/>
    </location>
</feature>
<dbReference type="Proteomes" id="UP000695000">
    <property type="component" value="Unplaced"/>
</dbReference>
<dbReference type="Pfam" id="PF14949">
    <property type="entry name" value="ARF7EP_C"/>
    <property type="match status" value="1"/>
</dbReference>
<protein>
    <submittedName>
        <fullName evidence="3">Uncharacterized protein LOC108564997</fullName>
    </submittedName>
</protein>
<proteinExistence type="predicted"/>
<name>A0ABM1MYQ7_NICVS</name>